<protein>
    <submittedName>
        <fullName evidence="1">Uncharacterized protein</fullName>
    </submittedName>
</protein>
<dbReference type="EMBL" id="JAQQWM010000005">
    <property type="protein sequence ID" value="KAK8063133.1"/>
    <property type="molecule type" value="Genomic_DNA"/>
</dbReference>
<reference evidence="1 2" key="1">
    <citation type="submission" date="2023-01" db="EMBL/GenBank/DDBJ databases">
        <title>Analysis of 21 Apiospora genomes using comparative genomics revels a genus with tremendous synthesis potential of carbohydrate active enzymes and secondary metabolites.</title>
        <authorList>
            <person name="Sorensen T."/>
        </authorList>
    </citation>
    <scope>NUCLEOTIDE SEQUENCE [LARGE SCALE GENOMIC DNA]</scope>
    <source>
        <strain evidence="1 2">CBS 83171</strain>
    </source>
</reference>
<sequence length="212" mass="23827">MSRSCTDVLYMEHPDGTDFLSFTVTHREKGTKESRGDRYSHTLLKNLKSDAPAGLQTAKMSRGFRDLVHESWRAASQETFPADYCFAAGYFQPHSDQPAGPAPEADCEFALAILVRLRETQEPAASRLRHFLRAFRNTLRQRFEVNPSVVFPEEVWVVVSNPLNKSKNKVVESQQEEVQRQPRAAAFKKLCFLLRGSNPGALVTGGRSVANN</sequence>
<gene>
    <name evidence="1" type="ORF">PG996_007785</name>
</gene>
<dbReference type="Proteomes" id="UP001446871">
    <property type="component" value="Unassembled WGS sequence"/>
</dbReference>
<evidence type="ECO:0000313" key="2">
    <source>
        <dbReference type="Proteomes" id="UP001446871"/>
    </source>
</evidence>
<name>A0ABR1UW36_9PEZI</name>
<evidence type="ECO:0000313" key="1">
    <source>
        <dbReference type="EMBL" id="KAK8063133.1"/>
    </source>
</evidence>
<proteinExistence type="predicted"/>
<accession>A0ABR1UW36</accession>
<organism evidence="1 2">
    <name type="scientific">Apiospora saccharicola</name>
    <dbReference type="NCBI Taxonomy" id="335842"/>
    <lineage>
        <taxon>Eukaryota</taxon>
        <taxon>Fungi</taxon>
        <taxon>Dikarya</taxon>
        <taxon>Ascomycota</taxon>
        <taxon>Pezizomycotina</taxon>
        <taxon>Sordariomycetes</taxon>
        <taxon>Xylariomycetidae</taxon>
        <taxon>Amphisphaeriales</taxon>
        <taxon>Apiosporaceae</taxon>
        <taxon>Apiospora</taxon>
    </lineage>
</organism>
<keyword evidence="2" id="KW-1185">Reference proteome</keyword>
<comment type="caution">
    <text evidence="1">The sequence shown here is derived from an EMBL/GenBank/DDBJ whole genome shotgun (WGS) entry which is preliminary data.</text>
</comment>